<dbReference type="KEGG" id="swf:E3E12_05280"/>
<proteinExistence type="inferred from homology"/>
<dbReference type="CDD" id="cd01168">
    <property type="entry name" value="adenosine_kinase"/>
    <property type="match status" value="1"/>
</dbReference>
<dbReference type="InterPro" id="IPR052700">
    <property type="entry name" value="Carb_kinase_PfkB-like"/>
</dbReference>
<dbReference type="GO" id="GO:0016301">
    <property type="term" value="F:kinase activity"/>
    <property type="evidence" value="ECO:0007669"/>
    <property type="project" value="UniProtKB-KW"/>
</dbReference>
<evidence type="ECO:0000259" key="4">
    <source>
        <dbReference type="Pfam" id="PF00294"/>
    </source>
</evidence>
<keyword evidence="6" id="KW-1185">Reference proteome</keyword>
<dbReference type="SUPFAM" id="SSF53613">
    <property type="entry name" value="Ribokinase-like"/>
    <property type="match status" value="1"/>
</dbReference>
<dbReference type="PROSITE" id="PS00584">
    <property type="entry name" value="PFKB_KINASES_2"/>
    <property type="match status" value="1"/>
</dbReference>
<evidence type="ECO:0000256" key="2">
    <source>
        <dbReference type="ARBA" id="ARBA00022679"/>
    </source>
</evidence>
<comment type="similarity">
    <text evidence="1">Belongs to the carbohydrate kinase PfkB family.</text>
</comment>
<sequence length="329" mass="34820">MSSHSHPPRHDVLCIGNAIVDTLAQVPAQLITTLNAEAGTMKLVDGPAMQELLSKVTVEAECSGGSVANSAVVAARLGAKAAFIGKVARDEGGHVFTHDLKAQHVDFVGRAARHDHGEGTGRCMVMVTPDGQRTMFTYLGISVRFDENDIPPETVADSGIVYLEGYLFDDPQAQKAFHRAAELAHEHGRQVALTLSDSFCIERHRKAFQDFIRTGVDVLFANDDEIKALYQVADLDDALARLAKDVAIGAVTRGQQGAVVVEGSQRFDVPTTPVKAVDTTGAGDAFAGGFLAAFVQGKALEACADLGNRAAGCIITHMGARPGADFIKA</sequence>
<dbReference type="Gene3D" id="3.40.1190.20">
    <property type="match status" value="1"/>
</dbReference>
<organism evidence="5 6">
    <name type="scientific">Formicincola oecophyllae</name>
    <dbReference type="NCBI Taxonomy" id="2558361"/>
    <lineage>
        <taxon>Bacteria</taxon>
        <taxon>Pseudomonadati</taxon>
        <taxon>Pseudomonadota</taxon>
        <taxon>Alphaproteobacteria</taxon>
        <taxon>Acetobacterales</taxon>
        <taxon>Acetobacteraceae</taxon>
        <taxon>Formicincola</taxon>
    </lineage>
</organism>
<dbReference type="Pfam" id="PF00294">
    <property type="entry name" value="PfkB"/>
    <property type="match status" value="1"/>
</dbReference>
<dbReference type="EMBL" id="CP038231">
    <property type="protein sequence ID" value="QDH13697.1"/>
    <property type="molecule type" value="Genomic_DNA"/>
</dbReference>
<reference evidence="5 6" key="1">
    <citation type="submission" date="2019-03" db="EMBL/GenBank/DDBJ databases">
        <title>The complete genome sequence of Swingsia_sp. F3b2 LMG30590(T).</title>
        <authorList>
            <person name="Chua K.-O."/>
            <person name="Chan K.-G."/>
            <person name="See-Too W.-S."/>
        </authorList>
    </citation>
    <scope>NUCLEOTIDE SEQUENCE [LARGE SCALE GENOMIC DNA]</scope>
    <source>
        <strain evidence="5 6">F3b2</strain>
    </source>
</reference>
<name>A0A4Y6UB60_9PROT</name>
<evidence type="ECO:0000313" key="6">
    <source>
        <dbReference type="Proteomes" id="UP000318709"/>
    </source>
</evidence>
<evidence type="ECO:0000313" key="5">
    <source>
        <dbReference type="EMBL" id="QDH13697.1"/>
    </source>
</evidence>
<evidence type="ECO:0000256" key="1">
    <source>
        <dbReference type="ARBA" id="ARBA00010688"/>
    </source>
</evidence>
<dbReference type="PANTHER" id="PTHR43320:SF3">
    <property type="entry name" value="CARBOHYDRATE KINASE PFKB DOMAIN-CONTAINING PROTEIN"/>
    <property type="match status" value="1"/>
</dbReference>
<dbReference type="InterPro" id="IPR029056">
    <property type="entry name" value="Ribokinase-like"/>
</dbReference>
<feature type="domain" description="Carbohydrate kinase PfkB" evidence="4">
    <location>
        <begin position="63"/>
        <end position="322"/>
    </location>
</feature>
<accession>A0A4Y6UB60</accession>
<keyword evidence="3 5" id="KW-0418">Kinase</keyword>
<protein>
    <submittedName>
        <fullName evidence="5">Adenosine kinase</fullName>
    </submittedName>
</protein>
<dbReference type="AlphaFoldDB" id="A0A4Y6UB60"/>
<keyword evidence="2" id="KW-0808">Transferase</keyword>
<gene>
    <name evidence="5" type="ORF">E3E12_05280</name>
</gene>
<dbReference type="InterPro" id="IPR011611">
    <property type="entry name" value="PfkB_dom"/>
</dbReference>
<dbReference type="InterPro" id="IPR002173">
    <property type="entry name" value="Carboh/pur_kinase_PfkB_CS"/>
</dbReference>
<dbReference type="PANTHER" id="PTHR43320">
    <property type="entry name" value="SUGAR KINASE"/>
    <property type="match status" value="1"/>
</dbReference>
<dbReference type="OrthoDB" id="9813569at2"/>
<dbReference type="RefSeq" id="WP_141443405.1">
    <property type="nucleotide sequence ID" value="NZ_CP038231.1"/>
</dbReference>
<dbReference type="Proteomes" id="UP000318709">
    <property type="component" value="Chromosome"/>
</dbReference>
<evidence type="ECO:0000256" key="3">
    <source>
        <dbReference type="ARBA" id="ARBA00022777"/>
    </source>
</evidence>